<dbReference type="EMBL" id="JAFBEI010000043">
    <property type="protein sequence ID" value="MBM7636914.1"/>
    <property type="molecule type" value="Genomic_DNA"/>
</dbReference>
<gene>
    <name evidence="8" type="ORF">JOC31_001743</name>
</gene>
<dbReference type="SUPFAM" id="SSF53383">
    <property type="entry name" value="PLP-dependent transferases"/>
    <property type="match status" value="1"/>
</dbReference>
<dbReference type="RefSeq" id="WP_205017775.1">
    <property type="nucleotide sequence ID" value="NZ_JAFBEI010000043.1"/>
</dbReference>
<keyword evidence="4" id="KW-0805">Transcription regulation</keyword>
<dbReference type="CDD" id="cd00609">
    <property type="entry name" value="AAT_like"/>
    <property type="match status" value="1"/>
</dbReference>
<dbReference type="Pfam" id="PF00392">
    <property type="entry name" value="GntR"/>
    <property type="match status" value="1"/>
</dbReference>
<dbReference type="Pfam" id="PF00155">
    <property type="entry name" value="Aminotran_1_2"/>
    <property type="match status" value="1"/>
</dbReference>
<name>A0ABS2PNI5_9STRE</name>
<evidence type="ECO:0000313" key="8">
    <source>
        <dbReference type="EMBL" id="MBM7636914.1"/>
    </source>
</evidence>
<comment type="similarity">
    <text evidence="1">In the C-terminal section; belongs to the class-I pyridoxal-phosphate-dependent aminotransferase family.</text>
</comment>
<dbReference type="InterPro" id="IPR036390">
    <property type="entry name" value="WH_DNA-bd_sf"/>
</dbReference>
<sequence>MAIYHTIISDIKKQIQAGDLKKGDKLPSIRQLSQYYHCSKDTVQKALLELSYQNDIYAIPKSGYYVLENKAEHIEPVIVSISDYNNIAYDDFLLCMNESLVGRELYLFNQYDHPEGLLELRQSLKNYLANTGVYTNIPNIIVTSGTQQALYILSQMTFPNYKKTILLEQPTYHRMNTLVKSQGLAYQTIDRGFEGLDFGELENLFKERDIKFFYTISRYSNPLGLSYHLKEQKMLLDLAEKYDVYIIEDDYMGDFTKGKEAPLHYYDTHERIIYLKSFSTTLFSALRLGMIVLPNKLKSEFLAYKKLLDYDTNLIIQKAMSLYLDNGMFDKNLRYLKKVFQKNQAIYQDVIDAIPSTIPYQLTPKQVILQLPKNSLIQRRFYLKSIPSPSESYINSGEVTYIKLDIDEQLPKHLNQLLDNRANKKSD</sequence>
<dbReference type="PANTHER" id="PTHR46577">
    <property type="entry name" value="HTH-TYPE TRANSCRIPTIONAL REGULATORY PROTEIN GABR"/>
    <property type="match status" value="1"/>
</dbReference>
<dbReference type="Proteomes" id="UP000809081">
    <property type="component" value="Unassembled WGS sequence"/>
</dbReference>
<dbReference type="GO" id="GO:0003677">
    <property type="term" value="F:DNA binding"/>
    <property type="evidence" value="ECO:0007669"/>
    <property type="project" value="UniProtKB-KW"/>
</dbReference>
<accession>A0ABS2PNI5</accession>
<feature type="domain" description="HTH gntR-type" evidence="7">
    <location>
        <begin position="1"/>
        <end position="69"/>
    </location>
</feature>
<keyword evidence="2" id="KW-0808">Transferase</keyword>
<dbReference type="InterPro" id="IPR000524">
    <property type="entry name" value="Tscrpt_reg_HTH_GntR"/>
</dbReference>
<dbReference type="CDD" id="cd07377">
    <property type="entry name" value="WHTH_GntR"/>
    <property type="match status" value="1"/>
</dbReference>
<dbReference type="InterPro" id="IPR015421">
    <property type="entry name" value="PyrdxlP-dep_Trfase_major"/>
</dbReference>
<evidence type="ECO:0000256" key="2">
    <source>
        <dbReference type="ARBA" id="ARBA00022576"/>
    </source>
</evidence>
<dbReference type="SMART" id="SM00345">
    <property type="entry name" value="HTH_GNTR"/>
    <property type="match status" value="1"/>
</dbReference>
<dbReference type="InterPro" id="IPR004839">
    <property type="entry name" value="Aminotransferase_I/II_large"/>
</dbReference>
<proteinExistence type="inferred from homology"/>
<keyword evidence="6" id="KW-0804">Transcription</keyword>
<protein>
    <submittedName>
        <fullName evidence="8">DNA-binding transcriptional MocR family regulator</fullName>
    </submittedName>
</protein>
<dbReference type="Gene3D" id="1.10.10.10">
    <property type="entry name" value="Winged helix-like DNA-binding domain superfamily/Winged helix DNA-binding domain"/>
    <property type="match status" value="1"/>
</dbReference>
<comment type="caution">
    <text evidence="8">The sequence shown here is derived from an EMBL/GenBank/DDBJ whole genome shotgun (WGS) entry which is preliminary data.</text>
</comment>
<evidence type="ECO:0000313" key="9">
    <source>
        <dbReference type="Proteomes" id="UP000809081"/>
    </source>
</evidence>
<keyword evidence="9" id="KW-1185">Reference proteome</keyword>
<keyword evidence="5 8" id="KW-0238">DNA-binding</keyword>
<dbReference type="InterPro" id="IPR036388">
    <property type="entry name" value="WH-like_DNA-bd_sf"/>
</dbReference>
<evidence type="ECO:0000256" key="6">
    <source>
        <dbReference type="ARBA" id="ARBA00023163"/>
    </source>
</evidence>
<keyword evidence="3" id="KW-0663">Pyridoxal phosphate</keyword>
<evidence type="ECO:0000259" key="7">
    <source>
        <dbReference type="PROSITE" id="PS50949"/>
    </source>
</evidence>
<dbReference type="PANTHER" id="PTHR46577:SF1">
    <property type="entry name" value="HTH-TYPE TRANSCRIPTIONAL REGULATORY PROTEIN GABR"/>
    <property type="match status" value="1"/>
</dbReference>
<dbReference type="InterPro" id="IPR051446">
    <property type="entry name" value="HTH_trans_reg/aminotransferase"/>
</dbReference>
<evidence type="ECO:0000256" key="3">
    <source>
        <dbReference type="ARBA" id="ARBA00022898"/>
    </source>
</evidence>
<dbReference type="PROSITE" id="PS50949">
    <property type="entry name" value="HTH_GNTR"/>
    <property type="match status" value="1"/>
</dbReference>
<dbReference type="InterPro" id="IPR015424">
    <property type="entry name" value="PyrdxlP-dep_Trfase"/>
</dbReference>
<dbReference type="Gene3D" id="3.40.640.10">
    <property type="entry name" value="Type I PLP-dependent aspartate aminotransferase-like (Major domain)"/>
    <property type="match status" value="1"/>
</dbReference>
<evidence type="ECO:0000256" key="4">
    <source>
        <dbReference type="ARBA" id="ARBA00023015"/>
    </source>
</evidence>
<evidence type="ECO:0000256" key="5">
    <source>
        <dbReference type="ARBA" id="ARBA00023125"/>
    </source>
</evidence>
<evidence type="ECO:0000256" key="1">
    <source>
        <dbReference type="ARBA" id="ARBA00005384"/>
    </source>
</evidence>
<organism evidence="8 9">
    <name type="scientific">Streptococcus saliviloxodontae</name>
    <dbReference type="NCBI Taxonomy" id="1349416"/>
    <lineage>
        <taxon>Bacteria</taxon>
        <taxon>Bacillati</taxon>
        <taxon>Bacillota</taxon>
        <taxon>Bacilli</taxon>
        <taxon>Lactobacillales</taxon>
        <taxon>Streptococcaceae</taxon>
        <taxon>Streptococcus</taxon>
    </lineage>
</organism>
<reference evidence="8 9" key="1">
    <citation type="submission" date="2021-01" db="EMBL/GenBank/DDBJ databases">
        <title>Genomic Encyclopedia of Type Strains, Phase IV (KMG-IV): sequencing the most valuable type-strain genomes for metagenomic binning, comparative biology and taxonomic classification.</title>
        <authorList>
            <person name="Goeker M."/>
        </authorList>
    </citation>
    <scope>NUCLEOTIDE SEQUENCE [LARGE SCALE GENOMIC DNA]</scope>
    <source>
        <strain evidence="8 9">DSM 27513</strain>
    </source>
</reference>
<dbReference type="SUPFAM" id="SSF46785">
    <property type="entry name" value="Winged helix' DNA-binding domain"/>
    <property type="match status" value="1"/>
</dbReference>
<keyword evidence="2" id="KW-0032">Aminotransferase</keyword>